<dbReference type="Proteomes" id="UP001629462">
    <property type="component" value="Unassembled WGS sequence"/>
</dbReference>
<evidence type="ECO:0000313" key="1">
    <source>
        <dbReference type="EMBL" id="MFM0519886.1"/>
    </source>
</evidence>
<gene>
    <name evidence="1" type="ORF">PQR08_20865</name>
</gene>
<keyword evidence="2" id="KW-1185">Reference proteome</keyword>
<reference evidence="1 2" key="1">
    <citation type="journal article" date="2024" name="Chem. Sci.">
        <title>Discovery of megapolipeptins by genome mining of a Burkholderiales bacteria collection.</title>
        <authorList>
            <person name="Paulo B.S."/>
            <person name="Recchia M.J.J."/>
            <person name="Lee S."/>
            <person name="Fergusson C.H."/>
            <person name="Romanowski S.B."/>
            <person name="Hernandez A."/>
            <person name="Krull N."/>
            <person name="Liu D.Y."/>
            <person name="Cavanagh H."/>
            <person name="Bos A."/>
            <person name="Gray C.A."/>
            <person name="Murphy B.T."/>
            <person name="Linington R.G."/>
            <person name="Eustaquio A.S."/>
        </authorList>
    </citation>
    <scope>NUCLEOTIDE SEQUENCE [LARGE SCALE GENOMIC DNA]</scope>
    <source>
        <strain evidence="1 2">RL17-374-BIF-D</strain>
    </source>
</reference>
<organism evidence="1 2">
    <name type="scientific">Caballeronia jiangsuensis</name>
    <dbReference type="NCBI Taxonomy" id="1458357"/>
    <lineage>
        <taxon>Bacteria</taxon>
        <taxon>Pseudomonadati</taxon>
        <taxon>Pseudomonadota</taxon>
        <taxon>Betaproteobacteria</taxon>
        <taxon>Burkholderiales</taxon>
        <taxon>Burkholderiaceae</taxon>
        <taxon>Caballeronia</taxon>
    </lineage>
</organism>
<dbReference type="RefSeq" id="WP_250484338.1">
    <property type="nucleotide sequence ID" value="NZ_JAQQDB010000019.1"/>
</dbReference>
<sequence>MTRTSRSRRSGRAAHRRIEAHQEALFTAPLSRLSNVIQVSLIGAIDPDIGFSYVPVAF</sequence>
<comment type="caution">
    <text evidence="1">The sequence shown here is derived from an EMBL/GenBank/DDBJ whole genome shotgun (WGS) entry which is preliminary data.</text>
</comment>
<name>A0ABW9CMX9_9BURK</name>
<dbReference type="EMBL" id="JAQQDB010000019">
    <property type="protein sequence ID" value="MFM0519886.1"/>
    <property type="molecule type" value="Genomic_DNA"/>
</dbReference>
<evidence type="ECO:0000313" key="2">
    <source>
        <dbReference type="Proteomes" id="UP001629462"/>
    </source>
</evidence>
<proteinExistence type="predicted"/>
<protein>
    <submittedName>
        <fullName evidence="1">DUF1073 domain-containing protein</fullName>
    </submittedName>
</protein>
<accession>A0ABW9CMX9</accession>